<dbReference type="EMBL" id="MU394312">
    <property type="protein sequence ID" value="KAI6086886.1"/>
    <property type="molecule type" value="Genomic_DNA"/>
</dbReference>
<name>A0ACC0D2Z6_9PEZI</name>
<reference evidence="1 2" key="1">
    <citation type="journal article" date="2022" name="New Phytol.">
        <title>Ecological generalism drives hyperdiversity of secondary metabolite gene clusters in xylarialean endophytes.</title>
        <authorList>
            <person name="Franco M.E.E."/>
            <person name="Wisecaver J.H."/>
            <person name="Arnold A.E."/>
            <person name="Ju Y.M."/>
            <person name="Slot J.C."/>
            <person name="Ahrendt S."/>
            <person name="Moore L.P."/>
            <person name="Eastman K.E."/>
            <person name="Scott K."/>
            <person name="Konkel Z."/>
            <person name="Mondo S.J."/>
            <person name="Kuo A."/>
            <person name="Hayes R.D."/>
            <person name="Haridas S."/>
            <person name="Andreopoulos B."/>
            <person name="Riley R."/>
            <person name="LaButti K."/>
            <person name="Pangilinan J."/>
            <person name="Lipzen A."/>
            <person name="Amirebrahimi M."/>
            <person name="Yan J."/>
            <person name="Adam C."/>
            <person name="Keymanesh K."/>
            <person name="Ng V."/>
            <person name="Louie K."/>
            <person name="Northen T."/>
            <person name="Drula E."/>
            <person name="Henrissat B."/>
            <person name="Hsieh H.M."/>
            <person name="Youens-Clark K."/>
            <person name="Lutzoni F."/>
            <person name="Miadlikowska J."/>
            <person name="Eastwood D.C."/>
            <person name="Hamelin R.C."/>
            <person name="Grigoriev I.V."/>
            <person name="U'Ren J.M."/>
        </authorList>
    </citation>
    <scope>NUCLEOTIDE SEQUENCE [LARGE SCALE GENOMIC DNA]</scope>
    <source>
        <strain evidence="1 2">ER1909</strain>
    </source>
</reference>
<evidence type="ECO:0000313" key="2">
    <source>
        <dbReference type="Proteomes" id="UP001497680"/>
    </source>
</evidence>
<accession>A0ACC0D2Z6</accession>
<evidence type="ECO:0000313" key="1">
    <source>
        <dbReference type="EMBL" id="KAI6086886.1"/>
    </source>
</evidence>
<organism evidence="1 2">
    <name type="scientific">Hypoxylon rubiginosum</name>
    <dbReference type="NCBI Taxonomy" id="110542"/>
    <lineage>
        <taxon>Eukaryota</taxon>
        <taxon>Fungi</taxon>
        <taxon>Dikarya</taxon>
        <taxon>Ascomycota</taxon>
        <taxon>Pezizomycotina</taxon>
        <taxon>Sordariomycetes</taxon>
        <taxon>Xylariomycetidae</taxon>
        <taxon>Xylariales</taxon>
        <taxon>Hypoxylaceae</taxon>
        <taxon>Hypoxylon</taxon>
    </lineage>
</organism>
<keyword evidence="2" id="KW-1185">Reference proteome</keyword>
<gene>
    <name evidence="1" type="ORF">F4821DRAFT_259647</name>
</gene>
<protein>
    <submittedName>
        <fullName evidence="1">Uncharacterized protein</fullName>
    </submittedName>
</protein>
<proteinExistence type="predicted"/>
<dbReference type="Proteomes" id="UP001497680">
    <property type="component" value="Unassembled WGS sequence"/>
</dbReference>
<sequence>MVSLPTPGERITLRGHGFEIPTKQQIMNATKEKLARQLRWVTSTPNAQGLSNQGNGGGERSAIAELGKETLIHGDNATTSGLIDAKAAIKQLSSRPTAVIEV</sequence>
<comment type="caution">
    <text evidence="1">The sequence shown here is derived from an EMBL/GenBank/DDBJ whole genome shotgun (WGS) entry which is preliminary data.</text>
</comment>